<evidence type="ECO:0000256" key="5">
    <source>
        <dbReference type="ARBA" id="ARBA00047597"/>
    </source>
</evidence>
<dbReference type="SUPFAM" id="SSF48452">
    <property type="entry name" value="TPR-like"/>
    <property type="match status" value="1"/>
</dbReference>
<evidence type="ECO:0000313" key="9">
    <source>
        <dbReference type="Proteomes" id="UP000663860"/>
    </source>
</evidence>
<evidence type="ECO:0000256" key="2">
    <source>
        <dbReference type="ARBA" id="ARBA00022676"/>
    </source>
</evidence>
<dbReference type="InterPro" id="IPR000768">
    <property type="entry name" value="ART"/>
</dbReference>
<evidence type="ECO:0000256" key="3">
    <source>
        <dbReference type="ARBA" id="ARBA00022679"/>
    </source>
</evidence>
<dbReference type="Proteomes" id="UP000663860">
    <property type="component" value="Unassembled WGS sequence"/>
</dbReference>
<dbReference type="Gene3D" id="1.25.40.10">
    <property type="entry name" value="Tetratricopeptide repeat domain"/>
    <property type="match status" value="1"/>
</dbReference>
<dbReference type="InterPro" id="IPR011990">
    <property type="entry name" value="TPR-like_helical_dom_sf"/>
</dbReference>
<organism evidence="8 9">
    <name type="scientific">Adineta steineri</name>
    <dbReference type="NCBI Taxonomy" id="433720"/>
    <lineage>
        <taxon>Eukaryota</taxon>
        <taxon>Metazoa</taxon>
        <taxon>Spiralia</taxon>
        <taxon>Gnathifera</taxon>
        <taxon>Rotifera</taxon>
        <taxon>Eurotatoria</taxon>
        <taxon>Bdelloidea</taxon>
        <taxon>Adinetida</taxon>
        <taxon>Adinetidae</taxon>
        <taxon>Adineta</taxon>
    </lineage>
</organism>
<comment type="catalytic activity">
    <reaction evidence="5 7">
        <text>L-arginyl-[protein] + NAD(+) = N(omega)-(ADP-D-ribosyl)-L-arginyl-[protein] + nicotinamide + H(+)</text>
        <dbReference type="Rhea" id="RHEA:19149"/>
        <dbReference type="Rhea" id="RHEA-COMP:10532"/>
        <dbReference type="Rhea" id="RHEA-COMP:15087"/>
        <dbReference type="ChEBI" id="CHEBI:15378"/>
        <dbReference type="ChEBI" id="CHEBI:17154"/>
        <dbReference type="ChEBI" id="CHEBI:29965"/>
        <dbReference type="ChEBI" id="CHEBI:57540"/>
        <dbReference type="ChEBI" id="CHEBI:142554"/>
        <dbReference type="EC" id="2.4.2.31"/>
    </reaction>
</comment>
<keyword evidence="4" id="KW-0548">Nucleotidyltransferase</keyword>
<dbReference type="GO" id="GO:0106274">
    <property type="term" value="F:NAD+-protein-arginine ADP-ribosyltransferase activity"/>
    <property type="evidence" value="ECO:0007669"/>
    <property type="project" value="UniProtKB-EC"/>
</dbReference>
<dbReference type="PROSITE" id="PS50005">
    <property type="entry name" value="TPR"/>
    <property type="match status" value="1"/>
</dbReference>
<keyword evidence="6" id="KW-0802">TPR repeat</keyword>
<dbReference type="Pfam" id="PF01129">
    <property type="entry name" value="ART"/>
    <property type="match status" value="1"/>
</dbReference>
<evidence type="ECO:0000256" key="6">
    <source>
        <dbReference type="PROSITE-ProRule" id="PRU00339"/>
    </source>
</evidence>
<evidence type="ECO:0000256" key="4">
    <source>
        <dbReference type="ARBA" id="ARBA00022695"/>
    </source>
</evidence>
<feature type="repeat" description="TPR" evidence="6">
    <location>
        <begin position="420"/>
        <end position="453"/>
    </location>
</feature>
<comment type="caution">
    <text evidence="8">The sequence shown here is derived from an EMBL/GenBank/DDBJ whole genome shotgun (WGS) entry which is preliminary data.</text>
</comment>
<dbReference type="PROSITE" id="PS51996">
    <property type="entry name" value="TR_MART"/>
    <property type="match status" value="1"/>
</dbReference>
<evidence type="ECO:0000313" key="8">
    <source>
        <dbReference type="EMBL" id="CAF0917462.1"/>
    </source>
</evidence>
<dbReference type="AlphaFoldDB" id="A0A814AQ99"/>
<dbReference type="Gene3D" id="3.90.176.10">
    <property type="entry name" value="Toxin ADP-ribosyltransferase, Chain A, domain 1"/>
    <property type="match status" value="1"/>
</dbReference>
<dbReference type="GO" id="GO:0016779">
    <property type="term" value="F:nucleotidyltransferase activity"/>
    <property type="evidence" value="ECO:0007669"/>
    <property type="project" value="UniProtKB-KW"/>
</dbReference>
<proteinExistence type="inferred from homology"/>
<keyword evidence="3 7" id="KW-0808">Transferase</keyword>
<evidence type="ECO:0000256" key="7">
    <source>
        <dbReference type="RuleBase" id="RU361228"/>
    </source>
</evidence>
<reference evidence="8" key="1">
    <citation type="submission" date="2021-02" db="EMBL/GenBank/DDBJ databases">
        <authorList>
            <person name="Nowell W R."/>
        </authorList>
    </citation>
    <scope>NUCLEOTIDE SEQUENCE</scope>
</reference>
<comment type="similarity">
    <text evidence="1 7">Belongs to the Arg-specific ADP-ribosyltransferase family.</text>
</comment>
<keyword evidence="7" id="KW-0520">NAD</keyword>
<keyword evidence="7" id="KW-0521">NADP</keyword>
<name>A0A814AQ99_9BILA</name>
<keyword evidence="2 7" id="KW-0328">Glycosyltransferase</keyword>
<dbReference type="EMBL" id="CAJNOE010000104">
    <property type="protein sequence ID" value="CAF0917462.1"/>
    <property type="molecule type" value="Genomic_DNA"/>
</dbReference>
<dbReference type="SMART" id="SM00028">
    <property type="entry name" value="TPR"/>
    <property type="match status" value="3"/>
</dbReference>
<dbReference type="EC" id="2.4.2.31" evidence="7"/>
<gene>
    <name evidence="8" type="ORF">IZO911_LOCUS13120</name>
</gene>
<evidence type="ECO:0000256" key="1">
    <source>
        <dbReference type="ARBA" id="ARBA00009558"/>
    </source>
</evidence>
<sequence>MKYTSQPSNAPNLMCIVYHDGKLSRHYRRQLKLSLQQKFEYTRTFIDIFSLADYLNRTFIVNKLVVIVSGDEAKFLCENIEHEKEFLKDPLVYELQFDKKPLKSQLLGDRKFQSVDGLFQKIDNDITKFVTVESQCDYTDDDNNELDLQQEIFSFGIYDSFRKQQSFCYLSREELKFNLFQSFIEVLLKINIDKEEALKQMWTSCREAALYQNDSGCVKEIDNLKQEYDSATPVKLYTKSSSFFRMINKAFRFEDIEKIFDFQPYIAHIHQQLTNLRTEQRSHINFPQNVLYRGKKLPPSVLQQLKDNEDKFISMNGFLSTTTSTKVADMFAGTDTNREGYQSAVFELHIDETMDTKRPYADISNVSTISHEQEVLFFMGFVWRIEAVYEGFNKEWRVKLRLSTDMDSDLTKRFDELNDKCTFFELGRILYELGEYKNAITFYQRMLDPSTKLTDKTRADVHLHIAISAFEDGSYSQALEQLKEAECLIPESVPSDELRPFLAEDTSPSLMCILMNKALVYQKQRNTKLAEQSFNEALEKHGSDKDKALVHYNIEHYQHLHEEFDTIVGRYNEFKQIINEQKENPRNHPLIEQIHPWGLELIGKIKKKSQEYRVIVVKLSEICINDIAMKFTDLKEQINQTGEEKEFNDIDVIHFRNKLSELIEESDNLSNVFITKDSKSYMNEISIILSKNFYSMATTSEKLLCLTCNEKKITFVCDGCSKRYCLIDLTTHCELLHEEFRNITDSYGAFEQIINERKENPRNHPLIEQIHQWESESIEKIQQKAQEYTAIVVKSSIICINDIAMKFTDLKEQINQISVENQFNEIDLSYLANELIKMTDELNNPANISIKDLQTFGDISIIPSKEPRFNEWEQNAITVIGENKQGEGLNQLKSV</sequence>
<protein>
    <recommendedName>
        <fullName evidence="7">NAD(P)(+)--arginine ADP-ribosyltransferase</fullName>
        <ecNumber evidence="7">2.4.2.31</ecNumber>
    </recommendedName>
    <alternativeName>
        <fullName evidence="7">Mono(ADP-ribosyl)transferase</fullName>
    </alternativeName>
</protein>
<dbReference type="InterPro" id="IPR019734">
    <property type="entry name" value="TPR_rpt"/>
</dbReference>
<accession>A0A814AQ99</accession>
<dbReference type="SUPFAM" id="SSF56399">
    <property type="entry name" value="ADP-ribosylation"/>
    <property type="match status" value="1"/>
</dbReference>